<proteinExistence type="predicted"/>
<evidence type="ECO:0000313" key="2">
    <source>
        <dbReference type="Proteomes" id="UP000244905"/>
    </source>
</evidence>
<name>A0A2V1IMP4_9BACT</name>
<accession>A0A2V1IMP4</accession>
<protein>
    <submittedName>
        <fullName evidence="1">Uncharacterized protein</fullName>
    </submittedName>
</protein>
<dbReference type="AlphaFoldDB" id="A0A2V1IMP4"/>
<evidence type="ECO:0000313" key="1">
    <source>
        <dbReference type="EMBL" id="PWB00918.1"/>
    </source>
</evidence>
<reference evidence="2" key="1">
    <citation type="submission" date="2018-02" db="EMBL/GenBank/DDBJ databases">
        <authorList>
            <person name="Clavel T."/>
            <person name="Strowig T."/>
        </authorList>
    </citation>
    <scope>NUCLEOTIDE SEQUENCE [LARGE SCALE GENOMIC DNA]</scope>
    <source>
        <strain evidence="2">DSM 103720</strain>
    </source>
</reference>
<sequence length="108" mass="11850">MICGALAGECVIAKITVPGIDPEKLNEIIYELAELQYNALSRVNFDFPQSPKAFASAAEYNKARSAYFKAAYRKLKGEFNAHVEAIVKKMNEALPQAQKDANKAALKA</sequence>
<keyword evidence="2" id="KW-1185">Reference proteome</keyword>
<dbReference type="Proteomes" id="UP000244905">
    <property type="component" value="Unassembled WGS sequence"/>
</dbReference>
<gene>
    <name evidence="1" type="ORF">C5O23_11440</name>
</gene>
<dbReference type="EMBL" id="PUEC01000029">
    <property type="protein sequence ID" value="PWB00918.1"/>
    <property type="molecule type" value="Genomic_DNA"/>
</dbReference>
<comment type="caution">
    <text evidence="1">The sequence shown here is derived from an EMBL/GenBank/DDBJ whole genome shotgun (WGS) entry which is preliminary data.</text>
</comment>
<organism evidence="1 2">
    <name type="scientific">Duncaniella muris</name>
    <dbReference type="NCBI Taxonomy" id="2094150"/>
    <lineage>
        <taxon>Bacteria</taxon>
        <taxon>Pseudomonadati</taxon>
        <taxon>Bacteroidota</taxon>
        <taxon>Bacteroidia</taxon>
        <taxon>Bacteroidales</taxon>
        <taxon>Muribaculaceae</taxon>
        <taxon>Duncaniella</taxon>
    </lineage>
</organism>